<protein>
    <submittedName>
        <fullName evidence="2">Uncharacterized protein</fullName>
    </submittedName>
</protein>
<feature type="compositionally biased region" description="Pro residues" evidence="1">
    <location>
        <begin position="65"/>
        <end position="80"/>
    </location>
</feature>
<reference evidence="2" key="1">
    <citation type="submission" date="2022-01" db="EMBL/GenBank/DDBJ databases">
        <title>Genome-Based Taxonomic Classification of the Phylum Actinobacteria.</title>
        <authorList>
            <person name="Gao Y."/>
        </authorList>
    </citation>
    <scope>NUCLEOTIDE SEQUENCE</scope>
    <source>
        <strain evidence="2">KLBMP 8922</strain>
    </source>
</reference>
<dbReference type="Proteomes" id="UP001165378">
    <property type="component" value="Unassembled WGS sequence"/>
</dbReference>
<feature type="compositionally biased region" description="Low complexity" evidence="1">
    <location>
        <begin position="81"/>
        <end position="97"/>
    </location>
</feature>
<dbReference type="RefSeq" id="WP_235052760.1">
    <property type="nucleotide sequence ID" value="NZ_JAKFHA010000007.1"/>
</dbReference>
<feature type="compositionally biased region" description="Basic and acidic residues" evidence="1">
    <location>
        <begin position="98"/>
        <end position="107"/>
    </location>
</feature>
<name>A0AA41U413_9ACTN</name>
<proteinExistence type="predicted"/>
<organism evidence="2 3">
    <name type="scientific">Yinghuangia soli</name>
    <dbReference type="NCBI Taxonomy" id="2908204"/>
    <lineage>
        <taxon>Bacteria</taxon>
        <taxon>Bacillati</taxon>
        <taxon>Actinomycetota</taxon>
        <taxon>Actinomycetes</taxon>
        <taxon>Kitasatosporales</taxon>
        <taxon>Streptomycetaceae</taxon>
        <taxon>Yinghuangia</taxon>
    </lineage>
</organism>
<comment type="caution">
    <text evidence="2">The sequence shown here is derived from an EMBL/GenBank/DDBJ whole genome shotgun (WGS) entry which is preliminary data.</text>
</comment>
<evidence type="ECO:0000313" key="2">
    <source>
        <dbReference type="EMBL" id="MCF2528599.1"/>
    </source>
</evidence>
<evidence type="ECO:0000313" key="3">
    <source>
        <dbReference type="Proteomes" id="UP001165378"/>
    </source>
</evidence>
<evidence type="ECO:0000256" key="1">
    <source>
        <dbReference type="SAM" id="MobiDB-lite"/>
    </source>
</evidence>
<keyword evidence="3" id="KW-1185">Reference proteome</keyword>
<feature type="compositionally biased region" description="Low complexity" evidence="1">
    <location>
        <begin position="130"/>
        <end position="139"/>
    </location>
</feature>
<feature type="region of interest" description="Disordered" evidence="1">
    <location>
        <begin position="54"/>
        <end position="156"/>
    </location>
</feature>
<dbReference type="EMBL" id="JAKFHA010000007">
    <property type="protein sequence ID" value="MCF2528599.1"/>
    <property type="molecule type" value="Genomic_DNA"/>
</dbReference>
<sequence>MTHTGLPRRMPQANLVPGAAVDAVPGLVPGLPMGLSRDPKDVRSRLDSFVHGIEQGRAGAEAPLPAVPPNPMTAPSPLPTAPVGNPVVNKPAPAAAGESRKPAKDAAKSIPAARRPAGERPAKPVRKGAAKPPAKSAPEAADEQWGDGWKTFRPGG</sequence>
<gene>
    <name evidence="2" type="ORF">LZ495_15415</name>
</gene>
<dbReference type="AlphaFoldDB" id="A0AA41U413"/>
<accession>A0AA41U413</accession>